<name>A0ABP0PR71_9DINO</name>
<accession>A0ABP0PR71</accession>
<feature type="region of interest" description="Disordered" evidence="1">
    <location>
        <begin position="234"/>
        <end position="288"/>
    </location>
</feature>
<keyword evidence="3" id="KW-1185">Reference proteome</keyword>
<feature type="compositionally biased region" description="Basic and acidic residues" evidence="1">
    <location>
        <begin position="234"/>
        <end position="245"/>
    </location>
</feature>
<reference evidence="2 3" key="1">
    <citation type="submission" date="2024-02" db="EMBL/GenBank/DDBJ databases">
        <authorList>
            <person name="Chen Y."/>
            <person name="Shah S."/>
            <person name="Dougan E. K."/>
            <person name="Thang M."/>
            <person name="Chan C."/>
        </authorList>
    </citation>
    <scope>NUCLEOTIDE SEQUENCE [LARGE SCALE GENOMIC DNA]</scope>
</reference>
<evidence type="ECO:0000256" key="1">
    <source>
        <dbReference type="SAM" id="MobiDB-lite"/>
    </source>
</evidence>
<feature type="compositionally biased region" description="Basic residues" evidence="1">
    <location>
        <begin position="261"/>
        <end position="274"/>
    </location>
</feature>
<organism evidence="2 3">
    <name type="scientific">Durusdinium trenchii</name>
    <dbReference type="NCBI Taxonomy" id="1381693"/>
    <lineage>
        <taxon>Eukaryota</taxon>
        <taxon>Sar</taxon>
        <taxon>Alveolata</taxon>
        <taxon>Dinophyceae</taxon>
        <taxon>Suessiales</taxon>
        <taxon>Symbiodiniaceae</taxon>
        <taxon>Durusdinium</taxon>
    </lineage>
</organism>
<feature type="region of interest" description="Disordered" evidence="1">
    <location>
        <begin position="106"/>
        <end position="125"/>
    </location>
</feature>
<evidence type="ECO:0008006" key="4">
    <source>
        <dbReference type="Google" id="ProtNLM"/>
    </source>
</evidence>
<dbReference type="Proteomes" id="UP001642484">
    <property type="component" value="Unassembled WGS sequence"/>
</dbReference>
<feature type="region of interest" description="Disordered" evidence="1">
    <location>
        <begin position="150"/>
        <end position="199"/>
    </location>
</feature>
<gene>
    <name evidence="2" type="ORF">CCMP2556_LOCUS38394</name>
</gene>
<evidence type="ECO:0000313" key="2">
    <source>
        <dbReference type="EMBL" id="CAK9077933.1"/>
    </source>
</evidence>
<proteinExistence type="predicted"/>
<feature type="compositionally biased region" description="Basic and acidic residues" evidence="1">
    <location>
        <begin position="154"/>
        <end position="199"/>
    </location>
</feature>
<evidence type="ECO:0000313" key="3">
    <source>
        <dbReference type="Proteomes" id="UP001642484"/>
    </source>
</evidence>
<sequence>MEGNWVDYGRGLCIAEEAVHATIDQILTEGGTLLWQKYLERKAFSFAATVATDALVSRLRMCYVHHDHGEPLVGGELGEEWQVEEEPTICEVDSWARMHVPVRRSKTDEASKAPKLRRNQASRQKFAGSLQKTPEFIPRVQPLENDLQVDPEEERMREAKAQEEARKRDKERMAKESEKTLEEERRKVQQLHEEMSKRPHTFDTEGNLIWVDELKPDRLPRLVEFSSYTVKRDPKTGTLGRDEMKPLMGSTLGPLPEKNSRLKRRKDGGKRRAKKGEAGPEFTDGFSKLQHGQPPIIETMVLVPGVQVEQLGKVKSGPEPDSRFMSRKEYVQLAEAEENDSFARAWARASLNCHRHIGSPSKS</sequence>
<comment type="caution">
    <text evidence="2">The sequence shown here is derived from an EMBL/GenBank/DDBJ whole genome shotgun (WGS) entry which is preliminary data.</text>
</comment>
<protein>
    <recommendedName>
        <fullName evidence="4">Ribosome biogenesis protein NOP53</fullName>
    </recommendedName>
</protein>
<dbReference type="EMBL" id="CAXAMN010023473">
    <property type="protein sequence ID" value="CAK9077933.1"/>
    <property type="molecule type" value="Genomic_DNA"/>
</dbReference>